<dbReference type="OrthoDB" id="20839at2759"/>
<evidence type="ECO:0000313" key="2">
    <source>
        <dbReference type="Proteomes" id="UP000677054"/>
    </source>
</evidence>
<keyword evidence="2" id="KW-1185">Reference proteome</keyword>
<dbReference type="AlphaFoldDB" id="A0A7R9AHL4"/>
<organism evidence="1">
    <name type="scientific">Darwinula stevensoni</name>
    <dbReference type="NCBI Taxonomy" id="69355"/>
    <lineage>
        <taxon>Eukaryota</taxon>
        <taxon>Metazoa</taxon>
        <taxon>Ecdysozoa</taxon>
        <taxon>Arthropoda</taxon>
        <taxon>Crustacea</taxon>
        <taxon>Oligostraca</taxon>
        <taxon>Ostracoda</taxon>
        <taxon>Podocopa</taxon>
        <taxon>Podocopida</taxon>
        <taxon>Darwinulocopina</taxon>
        <taxon>Darwinuloidea</taxon>
        <taxon>Darwinulidae</taxon>
        <taxon>Darwinula</taxon>
    </lineage>
</organism>
<reference evidence="1" key="1">
    <citation type="submission" date="2020-11" db="EMBL/GenBank/DDBJ databases">
        <authorList>
            <person name="Tran Van P."/>
        </authorList>
    </citation>
    <scope>NUCLEOTIDE SEQUENCE</scope>
</reference>
<dbReference type="InterPro" id="IPR013083">
    <property type="entry name" value="Znf_RING/FYVE/PHD"/>
</dbReference>
<proteinExistence type="predicted"/>
<dbReference type="Gene3D" id="3.30.40.10">
    <property type="entry name" value="Zinc/RING finger domain, C3HC4 (zinc finger)"/>
    <property type="match status" value="1"/>
</dbReference>
<name>A0A7R9AHL4_9CRUS</name>
<sequence>MRADSVSIHSAQEEDSSPMIGGCCVCSEENGSPENPLVYCDGKGCSVAVHKVPRLLNEVCELREDNQRRRHRIEDMQ</sequence>
<dbReference type="InterPro" id="IPR011011">
    <property type="entry name" value="Znf_FYVE_PHD"/>
</dbReference>
<accession>A0A7R9AHL4</accession>
<gene>
    <name evidence="1" type="ORF">DSTB1V02_LOCUS13904</name>
</gene>
<dbReference type="SUPFAM" id="SSF57903">
    <property type="entry name" value="FYVE/PHD zinc finger"/>
    <property type="match status" value="1"/>
</dbReference>
<dbReference type="Proteomes" id="UP000677054">
    <property type="component" value="Unassembled WGS sequence"/>
</dbReference>
<evidence type="ECO:0000313" key="1">
    <source>
        <dbReference type="EMBL" id="CAD7254158.1"/>
    </source>
</evidence>
<dbReference type="EMBL" id="LR907607">
    <property type="protein sequence ID" value="CAD7254158.1"/>
    <property type="molecule type" value="Genomic_DNA"/>
</dbReference>
<protein>
    <submittedName>
        <fullName evidence="1">Uncharacterized protein</fullName>
    </submittedName>
</protein>
<dbReference type="EMBL" id="CAJPEV010008090">
    <property type="protein sequence ID" value="CAG0905107.1"/>
    <property type="molecule type" value="Genomic_DNA"/>
</dbReference>
<feature type="non-terminal residue" evidence="1">
    <location>
        <position position="1"/>
    </location>
</feature>